<keyword evidence="1" id="KW-0479">Metal-binding</keyword>
<keyword evidence="1" id="KW-0862">Zinc</keyword>
<dbReference type="GO" id="GO:0071596">
    <property type="term" value="P:ubiquitin-dependent protein catabolic process via the N-end rule pathway"/>
    <property type="evidence" value="ECO:0007669"/>
    <property type="project" value="UniProtKB-UniRule"/>
</dbReference>
<comment type="similarity">
    <text evidence="1">Belongs to the E3 ubiquitin-protein ligase UBR1-like family.</text>
</comment>
<comment type="caution">
    <text evidence="3">The sequence shown here is derived from an EMBL/GenBank/DDBJ whole genome shotgun (WGS) entry which is preliminary data.</text>
</comment>
<dbReference type="GO" id="GO:0008270">
    <property type="term" value="F:zinc ion binding"/>
    <property type="evidence" value="ECO:0007669"/>
    <property type="project" value="UniProtKB-UniRule"/>
</dbReference>
<gene>
    <name evidence="3" type="ORF">FBUS_09989</name>
</gene>
<keyword evidence="1" id="KW-0863">Zinc-finger</keyword>
<dbReference type="GO" id="GO:0016874">
    <property type="term" value="F:ligase activity"/>
    <property type="evidence" value="ECO:0007669"/>
    <property type="project" value="UniProtKB-KW"/>
</dbReference>
<dbReference type="InterPro" id="IPR039164">
    <property type="entry name" value="UBR1-like"/>
</dbReference>
<dbReference type="PANTHER" id="PTHR21497">
    <property type="entry name" value="UBIQUITIN LIGASE E3 ALPHA-RELATED"/>
    <property type="match status" value="1"/>
</dbReference>
<feature type="region of interest" description="Disordered" evidence="2">
    <location>
        <begin position="1298"/>
        <end position="1320"/>
    </location>
</feature>
<keyword evidence="3" id="KW-0436">Ligase</keyword>
<comment type="function">
    <text evidence="1">Ubiquitin ligase protein which is a component of the N-end rule pathway. Recognizes and binds to proteins bearing specific N-terminal residues that are destabilizing according to the N-end rule, leading to their ubiquitination and subsequent degradation.</text>
</comment>
<evidence type="ECO:0000313" key="3">
    <source>
        <dbReference type="EMBL" id="KAA0194701.1"/>
    </source>
</evidence>
<comment type="pathway">
    <text evidence="1">Protein modification; protein ubiquitination.</text>
</comment>
<proteinExistence type="inferred from homology"/>
<evidence type="ECO:0000313" key="4">
    <source>
        <dbReference type="Proteomes" id="UP000728185"/>
    </source>
</evidence>
<dbReference type="UniPathway" id="UPA00143"/>
<organism evidence="3 4">
    <name type="scientific">Fasciolopsis buskii</name>
    <dbReference type="NCBI Taxonomy" id="27845"/>
    <lineage>
        <taxon>Eukaryota</taxon>
        <taxon>Metazoa</taxon>
        <taxon>Spiralia</taxon>
        <taxon>Lophotrochozoa</taxon>
        <taxon>Platyhelminthes</taxon>
        <taxon>Trematoda</taxon>
        <taxon>Digenea</taxon>
        <taxon>Plagiorchiida</taxon>
        <taxon>Echinostomata</taxon>
        <taxon>Echinostomatoidea</taxon>
        <taxon>Fasciolidae</taxon>
        <taxon>Fasciolopsis</taxon>
    </lineage>
</organism>
<dbReference type="Proteomes" id="UP000728185">
    <property type="component" value="Unassembled WGS sequence"/>
</dbReference>
<sequence>MNGMQRETRGHVEEELEWSSGFFIMSHLISILGLTVQVASSDPELFKMVLSETRQVYESRVGILDRRFRLNPVPAGPQGSEKADQADMAFQTLGATTEVYAYDVATYRFSVIQPLPRFMASLIGHGLEMGLSFADMNLDDLAFVNLLIERPLQMIAFIAQYNAKMWVRNGYAVQQSVARIFAPMLRVELIDRDLQLLQIGATILPPDEFLVRMIHQLNLKNYLLNISQSESGHGRVQSVEMLLRTLICLFSNRSRPSLGKFSTDYIAHTDEAELLQKCVIDPELEEYHASLLDDVVHALCVRPMICSELLHHMPYRPTGCLLRSNSPNSATIGLASSSRKANRLGVEQVLPRILQQVATQSSVTGRIVFTLKPEVMAFRFNRFYWGYRHAEQTQAEANVTKVLKKWLSELENKSELSPRTRNALINLPVPPPAPRPFRVLLPAIASGLLRILRCSTFVRLIRSLLDVALTHGNSTAWWSETLLDLTLHLITIALYEDELESTQVQIVVRFQRCSSKSKCFPFLDAVARVPVQSESEAELDQLTRSRHWLTPSTELFRMDSPESSCIGSRLLSLVQKTSHEDNVELLQWTLTYWNRMVQLREKTFTPMDTTELELNPSASSTTALASHASSVAAIRQHRSEKARARRAKIMARMSNMQRSFMSTYGHIDNGEPAPFESAPMDACSTDPFGPTTADDDMVLSEIEKASGLVSALGPDRSVSPVLAVVSSDVSIGPAKTLTCSLCLEEVEEKTSNYMVIAAHVCRSSVLSSDSSVWLEGLSAVSVRDRLTDGNNPTFSATSVPTGGGTMEVDLPTESEQADHSVAEEQKDFVSHLTLSNKQSLDRFLAAVATTMAAASADSAEDTKRLFRQLCANLPPAYTKSCSSGSAENSAQGTDNECECQNLLRNASATVKDVFDLWRPRPLVASRNPIMEEGSFISCCSHPMHAACKLKYGRQLKSRVDHMNRHRVALMFVYDFRCPLCKAISTLDLPVLDPLLKQIPSNWLHLRLLAKTIESCSSAAAANSTLSPGRQSFQVLSSWLGDLRRWLEYTPDTLTLSPDQPDGILVRQFHCVPKQLKLGYFYSLLSMATCTPDSYAVSEFSATVPGGHLVTSVRKEIITILEVLFPRLREALGVREGVPSTDRYAQINSTSNATVESEPLSSGSRPIRQSLSRLRRFTRRTSAETSAAANPAVQATSNAVPEFNLDNLLPAPPEPPVVASSLFTMVQRLAELCQPKPVGALMQRSSGRRAVGEVIMSHGPLIFTVDGDENDEDDGDDEDPILTMGVDDADILVDVYQTSPIAGGTSPQPSSSVNLDHSLRPSRDKPPLTLCEAIDKFQLSLRSFLDRLRALNAHLTEAEALANTSTTAESDGASASKVDITCSSSTHMLAKVSLKCLQDRANSVILAAAHEWRALRHTVAFTFVSCERAIRQKSAREQFFNGGLAERRVLSLENLLRSSIGAHVTHAVVSRGCPSSCTGCGPEATDELHRFCWAQHRDSRTDWWWYAYCVPYLCTGVESAESGKQSFLPVKFVLLASFLIISVFFCGEQTAKLKLVFYSPEQKVSHF</sequence>
<dbReference type="GO" id="GO:0016567">
    <property type="term" value="P:protein ubiquitination"/>
    <property type="evidence" value="ECO:0007669"/>
    <property type="project" value="UniProtKB-UniRule"/>
</dbReference>
<reference evidence="3" key="1">
    <citation type="submission" date="2019-05" db="EMBL/GenBank/DDBJ databases">
        <title>Annotation for the trematode Fasciolopsis buski.</title>
        <authorList>
            <person name="Choi Y.-J."/>
        </authorList>
    </citation>
    <scope>NUCLEOTIDE SEQUENCE</scope>
    <source>
        <strain evidence="3">HT</strain>
        <tissue evidence="3">Whole worm</tissue>
    </source>
</reference>
<name>A0A8E0RWE9_9TREM</name>
<dbReference type="GO" id="GO:0061630">
    <property type="term" value="F:ubiquitin protein ligase activity"/>
    <property type="evidence" value="ECO:0007669"/>
    <property type="project" value="UniProtKB-UniRule"/>
</dbReference>
<feature type="compositionally biased region" description="Polar residues" evidence="2">
    <location>
        <begin position="1298"/>
        <end position="1314"/>
    </location>
</feature>
<evidence type="ECO:0000256" key="2">
    <source>
        <dbReference type="SAM" id="MobiDB-lite"/>
    </source>
</evidence>
<dbReference type="EC" id="2.3.2.27" evidence="1"/>
<comment type="catalytic activity">
    <reaction evidence="1">
        <text>S-ubiquitinyl-[E2 ubiquitin-conjugating enzyme]-L-cysteine + [acceptor protein]-L-lysine = [E2 ubiquitin-conjugating enzyme]-L-cysteine + N(6)-ubiquitinyl-[acceptor protein]-L-lysine.</text>
        <dbReference type="EC" id="2.3.2.27"/>
    </reaction>
</comment>
<evidence type="ECO:0000256" key="1">
    <source>
        <dbReference type="RuleBase" id="RU366018"/>
    </source>
</evidence>
<keyword evidence="1" id="KW-0808">Transferase</keyword>
<dbReference type="EMBL" id="LUCM01004183">
    <property type="protein sequence ID" value="KAA0194701.1"/>
    <property type="molecule type" value="Genomic_DNA"/>
</dbReference>
<dbReference type="PANTHER" id="PTHR21497:SF24">
    <property type="entry name" value="E3 UBIQUITIN-PROTEIN LIGASE UBR1"/>
    <property type="match status" value="1"/>
</dbReference>
<protein>
    <recommendedName>
        <fullName evidence="1">E3 ubiquitin-protein ligase</fullName>
        <ecNumber evidence="1">2.3.2.27</ecNumber>
    </recommendedName>
</protein>
<keyword evidence="1" id="KW-0833">Ubl conjugation pathway</keyword>
<dbReference type="GO" id="GO:0005737">
    <property type="term" value="C:cytoplasm"/>
    <property type="evidence" value="ECO:0007669"/>
    <property type="project" value="TreeGrafter"/>
</dbReference>
<dbReference type="GO" id="GO:0000151">
    <property type="term" value="C:ubiquitin ligase complex"/>
    <property type="evidence" value="ECO:0007669"/>
    <property type="project" value="TreeGrafter"/>
</dbReference>
<keyword evidence="4" id="KW-1185">Reference proteome</keyword>
<dbReference type="OrthoDB" id="6278451at2759"/>
<accession>A0A8E0RWE9</accession>